<evidence type="ECO:0000313" key="1">
    <source>
        <dbReference type="EMBL" id="MFC4874374.1"/>
    </source>
</evidence>
<keyword evidence="2" id="KW-1185">Reference proteome</keyword>
<gene>
    <name evidence="1" type="ORF">ACFPFU_21905</name>
</gene>
<evidence type="ECO:0000313" key="2">
    <source>
        <dbReference type="Proteomes" id="UP001595818"/>
    </source>
</evidence>
<dbReference type="EMBL" id="JBHSJJ010000017">
    <property type="protein sequence ID" value="MFC4874374.1"/>
    <property type="molecule type" value="Genomic_DNA"/>
</dbReference>
<accession>A0ABV9T7K5</accession>
<protein>
    <submittedName>
        <fullName evidence="1">Uncharacterized protein</fullName>
    </submittedName>
</protein>
<reference evidence="2" key="1">
    <citation type="journal article" date="2019" name="Int. J. Syst. Evol. Microbiol.">
        <title>The Global Catalogue of Microorganisms (GCM) 10K type strain sequencing project: providing services to taxonomists for standard genome sequencing and annotation.</title>
        <authorList>
            <consortium name="The Broad Institute Genomics Platform"/>
            <consortium name="The Broad Institute Genome Sequencing Center for Infectious Disease"/>
            <person name="Wu L."/>
            <person name="Ma J."/>
        </authorList>
    </citation>
    <scope>NUCLEOTIDE SEQUENCE [LARGE SCALE GENOMIC DNA]</scope>
    <source>
        <strain evidence="2">CGMCC 4.7466</strain>
    </source>
</reference>
<proteinExistence type="predicted"/>
<name>A0ABV9T7K5_9BACT</name>
<comment type="caution">
    <text evidence="1">The sequence shown here is derived from an EMBL/GenBank/DDBJ whole genome shotgun (WGS) entry which is preliminary data.</text>
</comment>
<dbReference type="Proteomes" id="UP001595818">
    <property type="component" value="Unassembled WGS sequence"/>
</dbReference>
<dbReference type="RefSeq" id="WP_377068156.1">
    <property type="nucleotide sequence ID" value="NZ_JBHSJJ010000017.1"/>
</dbReference>
<sequence>MLHTTFIHALAKALALVTLCLLGLAFTTKAGLDGYEIYLNDQLILKQYVNQPLDLRKLQLEKADPNDQLRIYYTHCHIDGAGTGRSIAVKDQKGRILKQWEFMDVADSRTSAVMVIPVKELLQLEKSHVHHDLTLHYTAKELFEGETFLASFRLD</sequence>
<organism evidence="1 2">
    <name type="scientific">Negadavirga shengliensis</name>
    <dbReference type="NCBI Taxonomy" id="1389218"/>
    <lineage>
        <taxon>Bacteria</taxon>
        <taxon>Pseudomonadati</taxon>
        <taxon>Bacteroidota</taxon>
        <taxon>Cytophagia</taxon>
        <taxon>Cytophagales</taxon>
        <taxon>Cyclobacteriaceae</taxon>
        <taxon>Negadavirga</taxon>
    </lineage>
</organism>